<comment type="caution">
    <text evidence="2">The sequence shown here is derived from an EMBL/GenBank/DDBJ whole genome shotgun (WGS) entry which is preliminary data.</text>
</comment>
<protein>
    <recommendedName>
        <fullName evidence="1">Transcription elongation factor GreA/GreB C-terminal domain-containing protein</fullName>
    </recommendedName>
</protein>
<evidence type="ECO:0000313" key="2">
    <source>
        <dbReference type="EMBL" id="GAI55807.1"/>
    </source>
</evidence>
<dbReference type="InterPro" id="IPR023459">
    <property type="entry name" value="Tscrpt_elong_fac_GreA/B_fam"/>
</dbReference>
<dbReference type="SUPFAM" id="SSF54534">
    <property type="entry name" value="FKBP-like"/>
    <property type="match status" value="1"/>
</dbReference>
<organism evidence="2">
    <name type="scientific">marine sediment metagenome</name>
    <dbReference type="NCBI Taxonomy" id="412755"/>
    <lineage>
        <taxon>unclassified sequences</taxon>
        <taxon>metagenomes</taxon>
        <taxon>ecological metagenomes</taxon>
    </lineage>
</organism>
<sequence>TRMTEIEHILKNIELIKIPPKRKRNIVNLGATVTLQESNGKINEFMIVGTLEANPGEGKISSESPIGKVLLGHKIGDKVTMASPVKVIYKIKKVVYRLS</sequence>
<dbReference type="Gene3D" id="3.10.50.30">
    <property type="entry name" value="Transcription elongation factor, GreA/GreB, C-terminal domain"/>
    <property type="match status" value="1"/>
</dbReference>
<dbReference type="GO" id="GO:0070063">
    <property type="term" value="F:RNA polymerase binding"/>
    <property type="evidence" value="ECO:0007669"/>
    <property type="project" value="InterPro"/>
</dbReference>
<dbReference type="PANTHER" id="PTHR30437">
    <property type="entry name" value="TRANSCRIPTION ELONGATION FACTOR GREA"/>
    <property type="match status" value="1"/>
</dbReference>
<feature type="non-terminal residue" evidence="2">
    <location>
        <position position="1"/>
    </location>
</feature>
<dbReference type="GO" id="GO:0006354">
    <property type="term" value="P:DNA-templated transcription elongation"/>
    <property type="evidence" value="ECO:0007669"/>
    <property type="project" value="TreeGrafter"/>
</dbReference>
<dbReference type="PANTHER" id="PTHR30437:SF4">
    <property type="entry name" value="TRANSCRIPTION ELONGATION FACTOR GREA"/>
    <property type="match status" value="1"/>
</dbReference>
<reference evidence="2" key="1">
    <citation type="journal article" date="2014" name="Front. Microbiol.">
        <title>High frequency of phylogenetically diverse reductive dehalogenase-homologous genes in deep subseafloor sedimentary metagenomes.</title>
        <authorList>
            <person name="Kawai M."/>
            <person name="Futagami T."/>
            <person name="Toyoda A."/>
            <person name="Takaki Y."/>
            <person name="Nishi S."/>
            <person name="Hori S."/>
            <person name="Arai W."/>
            <person name="Tsubouchi T."/>
            <person name="Morono Y."/>
            <person name="Uchiyama I."/>
            <person name="Ito T."/>
            <person name="Fujiyama A."/>
            <person name="Inagaki F."/>
            <person name="Takami H."/>
        </authorList>
    </citation>
    <scope>NUCLEOTIDE SEQUENCE</scope>
    <source>
        <strain evidence="2">Expedition CK06-06</strain>
    </source>
</reference>
<dbReference type="Pfam" id="PF01272">
    <property type="entry name" value="GreA_GreB"/>
    <property type="match status" value="1"/>
</dbReference>
<accession>X1PHM0</accession>
<gene>
    <name evidence="2" type="ORF">S06H3_58569</name>
</gene>
<dbReference type="EMBL" id="BARV01037934">
    <property type="protein sequence ID" value="GAI55807.1"/>
    <property type="molecule type" value="Genomic_DNA"/>
</dbReference>
<dbReference type="GO" id="GO:0003677">
    <property type="term" value="F:DNA binding"/>
    <property type="evidence" value="ECO:0007669"/>
    <property type="project" value="InterPro"/>
</dbReference>
<name>X1PHM0_9ZZZZ</name>
<proteinExistence type="predicted"/>
<dbReference type="AlphaFoldDB" id="X1PHM0"/>
<dbReference type="GO" id="GO:0032784">
    <property type="term" value="P:regulation of DNA-templated transcription elongation"/>
    <property type="evidence" value="ECO:0007669"/>
    <property type="project" value="InterPro"/>
</dbReference>
<dbReference type="InterPro" id="IPR001437">
    <property type="entry name" value="Tscrpt_elong_fac_GreA/B_C"/>
</dbReference>
<dbReference type="InterPro" id="IPR036953">
    <property type="entry name" value="GreA/GreB_C_sf"/>
</dbReference>
<evidence type="ECO:0000259" key="1">
    <source>
        <dbReference type="Pfam" id="PF01272"/>
    </source>
</evidence>
<feature type="domain" description="Transcription elongation factor GreA/GreB C-terminal" evidence="1">
    <location>
        <begin position="25"/>
        <end position="95"/>
    </location>
</feature>